<gene>
    <name evidence="3" type="ORF">BST23_04445</name>
</gene>
<dbReference type="PRINTS" id="PR00081">
    <property type="entry name" value="GDHRDH"/>
</dbReference>
<dbReference type="SUPFAM" id="SSF51735">
    <property type="entry name" value="NAD(P)-binding Rossmann-fold domains"/>
    <property type="match status" value="1"/>
</dbReference>
<dbReference type="PANTHER" id="PTHR43639:SF1">
    <property type="entry name" value="SHORT-CHAIN DEHYDROGENASE_REDUCTASE FAMILY PROTEIN"/>
    <property type="match status" value="1"/>
</dbReference>
<dbReference type="InterPro" id="IPR002347">
    <property type="entry name" value="SDR_fam"/>
</dbReference>
<dbReference type="CDD" id="cd05233">
    <property type="entry name" value="SDR_c"/>
    <property type="match status" value="1"/>
</dbReference>
<dbReference type="GO" id="GO:0016491">
    <property type="term" value="F:oxidoreductase activity"/>
    <property type="evidence" value="ECO:0007669"/>
    <property type="project" value="UniProtKB-KW"/>
</dbReference>
<proteinExistence type="inferred from homology"/>
<keyword evidence="2" id="KW-0560">Oxidoreductase</keyword>
<dbReference type="PRINTS" id="PR00080">
    <property type="entry name" value="SDRFAMILY"/>
</dbReference>
<dbReference type="InterPro" id="IPR036291">
    <property type="entry name" value="NAD(P)-bd_dom_sf"/>
</dbReference>
<comment type="caution">
    <text evidence="3">The sequence shown here is derived from an EMBL/GenBank/DDBJ whole genome shotgun (WGS) entry which is preliminary data.</text>
</comment>
<dbReference type="Proteomes" id="UP000192772">
    <property type="component" value="Unassembled WGS sequence"/>
</dbReference>
<dbReference type="FunFam" id="3.40.50.720:FF:000084">
    <property type="entry name" value="Short-chain dehydrogenase reductase"/>
    <property type="match status" value="1"/>
</dbReference>
<sequence length="235" mass="24471">MTTADRVALVTGAARGQGAAIVSRLRADGFLVAACDVLDVEAQDDGVLALALDVTSEPQWRAAVDATVDRFGRLTALVNNAGVLHRAALADETAKGFENSWRVNCLGPFLGIQAALAQLRVAEGAAIVNTCSTGAIRAFPNHAAYGSSKWALRGLTQIAAAELARDEIRVNAVFPGPIATPMLDDATQNRLSASFGRLGRPVEVADAVAFLVSDRASFITGSELVVDGGQCLRIG</sequence>
<comment type="similarity">
    <text evidence="1">Belongs to the short-chain dehydrogenases/reductases (SDR) family.</text>
</comment>
<protein>
    <submittedName>
        <fullName evidence="3">Oxidoreductase</fullName>
    </submittedName>
</protein>
<accession>A0A1X0D7E5</accession>
<reference evidence="3 4" key="1">
    <citation type="submission" date="2017-02" db="EMBL/GenBank/DDBJ databases">
        <title>The new phylogeny of genus Mycobacterium.</title>
        <authorList>
            <person name="Tortoli E."/>
            <person name="Trovato A."/>
            <person name="Cirillo D.M."/>
        </authorList>
    </citation>
    <scope>NUCLEOTIDE SEQUENCE [LARGE SCALE GENOMIC DNA]</scope>
    <source>
        <strain evidence="3 4">FI-09383</strain>
    </source>
</reference>
<dbReference type="PROSITE" id="PS00061">
    <property type="entry name" value="ADH_SHORT"/>
    <property type="match status" value="1"/>
</dbReference>
<dbReference type="OrthoDB" id="3542748at2"/>
<name>A0A1X0D7E5_9MYCO</name>
<evidence type="ECO:0000256" key="1">
    <source>
        <dbReference type="ARBA" id="ARBA00006484"/>
    </source>
</evidence>
<dbReference type="InterPro" id="IPR020904">
    <property type="entry name" value="Sc_DH/Rdtase_CS"/>
</dbReference>
<dbReference type="Pfam" id="PF13561">
    <property type="entry name" value="adh_short_C2"/>
    <property type="match status" value="1"/>
</dbReference>
<organism evidence="3 4">
    <name type="scientific">Mycolicibacterium elephantis</name>
    <dbReference type="NCBI Taxonomy" id="81858"/>
    <lineage>
        <taxon>Bacteria</taxon>
        <taxon>Bacillati</taxon>
        <taxon>Actinomycetota</taxon>
        <taxon>Actinomycetes</taxon>
        <taxon>Mycobacteriales</taxon>
        <taxon>Mycobacteriaceae</taxon>
        <taxon>Mycolicibacterium</taxon>
    </lineage>
</organism>
<dbReference type="AlphaFoldDB" id="A0A1X0D7E5"/>
<dbReference type="EMBL" id="MVHP01000003">
    <property type="protein sequence ID" value="ORA68335.1"/>
    <property type="molecule type" value="Genomic_DNA"/>
</dbReference>
<dbReference type="Gene3D" id="3.40.50.720">
    <property type="entry name" value="NAD(P)-binding Rossmann-like Domain"/>
    <property type="match status" value="1"/>
</dbReference>
<evidence type="ECO:0000256" key="2">
    <source>
        <dbReference type="ARBA" id="ARBA00023002"/>
    </source>
</evidence>
<dbReference type="PANTHER" id="PTHR43639">
    <property type="entry name" value="OXIDOREDUCTASE, SHORT-CHAIN DEHYDROGENASE/REDUCTASE FAMILY (AFU_ORTHOLOGUE AFUA_5G02870)"/>
    <property type="match status" value="1"/>
</dbReference>
<evidence type="ECO:0000313" key="4">
    <source>
        <dbReference type="Proteomes" id="UP000192772"/>
    </source>
</evidence>
<dbReference type="RefSeq" id="WP_083042521.1">
    <property type="nucleotide sequence ID" value="NZ_MVHP01000003.1"/>
</dbReference>
<dbReference type="STRING" id="81858.BST23_04445"/>
<evidence type="ECO:0000313" key="3">
    <source>
        <dbReference type="EMBL" id="ORA68335.1"/>
    </source>
</evidence>